<name>A0A4R1FYA4_9PAST</name>
<protein>
    <submittedName>
        <fullName evidence="1">Uncharacterized protein DUF4177</fullName>
    </submittedName>
</protein>
<comment type="caution">
    <text evidence="1">The sequence shown here is derived from an EMBL/GenBank/DDBJ whole genome shotgun (WGS) entry which is preliminary data.</text>
</comment>
<reference evidence="1 2" key="1">
    <citation type="submission" date="2019-03" db="EMBL/GenBank/DDBJ databases">
        <title>Genomic Encyclopedia of Type Strains, Phase IV (KMG-IV): sequencing the most valuable type-strain genomes for metagenomic binning, comparative biology and taxonomic classification.</title>
        <authorList>
            <person name="Goeker M."/>
        </authorList>
    </citation>
    <scope>NUCLEOTIDE SEQUENCE [LARGE SCALE GENOMIC DNA]</scope>
    <source>
        <strain evidence="1 2">DSM 15534</strain>
    </source>
</reference>
<sequence>MAYKYKMVQVPPNIIADRRNIKTAAADYLETLVNKYAEQGWEFYRIDQFSTEEKKGCLSGGKMTMAFYNVVTFRKEV</sequence>
<accession>A0A4R1FYA4</accession>
<dbReference type="EMBL" id="SMFT01000002">
    <property type="protein sequence ID" value="TCJ98804.1"/>
    <property type="molecule type" value="Genomic_DNA"/>
</dbReference>
<keyword evidence="2" id="KW-1185">Reference proteome</keyword>
<dbReference type="AlphaFoldDB" id="A0A4R1FYA4"/>
<evidence type="ECO:0000313" key="2">
    <source>
        <dbReference type="Proteomes" id="UP000294702"/>
    </source>
</evidence>
<gene>
    <name evidence="1" type="ORF">EV694_1231</name>
</gene>
<dbReference type="Proteomes" id="UP000294702">
    <property type="component" value="Unassembled WGS sequence"/>
</dbReference>
<dbReference type="RefSeq" id="WP_132690518.1">
    <property type="nucleotide sequence ID" value="NZ_SMFT01000002.1"/>
</dbReference>
<evidence type="ECO:0000313" key="1">
    <source>
        <dbReference type="EMBL" id="TCJ98804.1"/>
    </source>
</evidence>
<organism evidence="1 2">
    <name type="scientific">Volucribacter psittacicida</name>
    <dbReference type="NCBI Taxonomy" id="203482"/>
    <lineage>
        <taxon>Bacteria</taxon>
        <taxon>Pseudomonadati</taxon>
        <taxon>Pseudomonadota</taxon>
        <taxon>Gammaproteobacteria</taxon>
        <taxon>Pasteurellales</taxon>
        <taxon>Pasteurellaceae</taxon>
        <taxon>Volucribacter</taxon>
    </lineage>
</organism>
<dbReference type="OrthoDB" id="1551201at2"/>
<proteinExistence type="predicted"/>